<proteinExistence type="predicted"/>
<dbReference type="InterPro" id="IPR041301">
    <property type="entry name" value="PBECR3"/>
</dbReference>
<sequence>MKKQILKLTPKMVRNLELPLIPGSPIIIGSANIHHIQERHPRDYRKYFKSMRSILKNPDLVKPREDGSLQFIRIINGEEVIVVVRPTKKGVLFVRTMYSNKRRVAETISRNPSFYIGIFFVVENAKERIINNFQCVLL</sequence>
<comment type="caution">
    <text evidence="2">The sequence shown here is derived from an EMBL/GenBank/DDBJ whole genome shotgun (WGS) entry which is preliminary data.</text>
</comment>
<name>A0A559ID01_9BACL</name>
<accession>A0A559ID01</accession>
<reference evidence="2 3" key="1">
    <citation type="submission" date="2019-07" db="EMBL/GenBank/DDBJ databases">
        <authorList>
            <person name="Kim J."/>
        </authorList>
    </citation>
    <scope>NUCLEOTIDE SEQUENCE [LARGE SCALE GENOMIC DNA]</scope>
    <source>
        <strain evidence="2 3">N4</strain>
    </source>
</reference>
<organism evidence="2 3">
    <name type="scientific">Paenibacillus agilis</name>
    <dbReference type="NCBI Taxonomy" id="3020863"/>
    <lineage>
        <taxon>Bacteria</taxon>
        <taxon>Bacillati</taxon>
        <taxon>Bacillota</taxon>
        <taxon>Bacilli</taxon>
        <taxon>Bacillales</taxon>
        <taxon>Paenibacillaceae</taxon>
        <taxon>Paenibacillus</taxon>
    </lineage>
</organism>
<dbReference type="AlphaFoldDB" id="A0A559ID01"/>
<keyword evidence="3" id="KW-1185">Reference proteome</keyword>
<dbReference type="RefSeq" id="WP_144995033.1">
    <property type="nucleotide sequence ID" value="NZ_VNJK01000007.1"/>
</dbReference>
<dbReference type="Proteomes" id="UP000318102">
    <property type="component" value="Unassembled WGS sequence"/>
</dbReference>
<gene>
    <name evidence="2" type="ORF">FPZ44_24660</name>
</gene>
<feature type="domain" description="Phage-Barnase-EndoU-ColicinE5/D-RelE like nuclease 3" evidence="1">
    <location>
        <begin position="8"/>
        <end position="103"/>
    </location>
</feature>
<dbReference type="OrthoDB" id="1701313at2"/>
<dbReference type="EMBL" id="VNJK01000007">
    <property type="protein sequence ID" value="TVX85552.1"/>
    <property type="molecule type" value="Genomic_DNA"/>
</dbReference>
<dbReference type="Pfam" id="PF18812">
    <property type="entry name" value="PBECR3"/>
    <property type="match status" value="1"/>
</dbReference>
<evidence type="ECO:0000259" key="1">
    <source>
        <dbReference type="Pfam" id="PF18812"/>
    </source>
</evidence>
<evidence type="ECO:0000313" key="2">
    <source>
        <dbReference type="EMBL" id="TVX85552.1"/>
    </source>
</evidence>
<evidence type="ECO:0000313" key="3">
    <source>
        <dbReference type="Proteomes" id="UP000318102"/>
    </source>
</evidence>
<protein>
    <recommendedName>
        <fullName evidence="1">Phage-Barnase-EndoU-ColicinE5/D-RelE like nuclease 3 domain-containing protein</fullName>
    </recommendedName>
</protein>